<dbReference type="InterPro" id="IPR016084">
    <property type="entry name" value="Haem_Oase-like_multi-hlx"/>
</dbReference>
<dbReference type="SUPFAM" id="SSF48613">
    <property type="entry name" value="Heme oxygenase-like"/>
    <property type="match status" value="1"/>
</dbReference>
<name>A0ABT1G0Y0_9CORY</name>
<evidence type="ECO:0000256" key="1">
    <source>
        <dbReference type="ARBA" id="ARBA00022617"/>
    </source>
</evidence>
<dbReference type="Proteomes" id="UP001204000">
    <property type="component" value="Unassembled WGS sequence"/>
</dbReference>
<dbReference type="Gene3D" id="1.20.910.10">
    <property type="entry name" value="Heme oxygenase-like"/>
    <property type="match status" value="1"/>
</dbReference>
<comment type="caution">
    <text evidence="4">The sequence shown here is derived from an EMBL/GenBank/DDBJ whole genome shotgun (WGS) entry which is preliminary data.</text>
</comment>
<keyword evidence="3" id="KW-0408">Iron</keyword>
<keyword evidence="1" id="KW-0349">Heme</keyword>
<gene>
    <name evidence="4" type="ORF">M5J20_05715</name>
</gene>
<evidence type="ECO:0000256" key="3">
    <source>
        <dbReference type="ARBA" id="ARBA00023004"/>
    </source>
</evidence>
<sequence length="219" mass="23829">MTETLTKPASQQLSEALKAHTAAAHDQAENSRFMAGLAHGELSKDDVTRLTVQYWHIYTALEAAVRRASSHPAVALVADPRLERVPALEADLAALLGADWREHAAATEATEEYVAELNALGAEDGPAVIAHHYVRYLGDISGGQVLARVFAQHYGLEDEALHFYDFAEIGKIPPYRKAYKAALDEMALTEDETTALIETAKRAFGLNMGVFRSLDRAAG</sequence>
<dbReference type="PIRSF" id="PIRSF000343">
    <property type="entry name" value="Haem_Oase"/>
    <property type="match status" value="1"/>
</dbReference>
<evidence type="ECO:0000256" key="2">
    <source>
        <dbReference type="ARBA" id="ARBA00022723"/>
    </source>
</evidence>
<organism evidence="4 5">
    <name type="scientific">Corynebacterium stercoris</name>
    <dbReference type="NCBI Taxonomy" id="2943490"/>
    <lineage>
        <taxon>Bacteria</taxon>
        <taxon>Bacillati</taxon>
        <taxon>Actinomycetota</taxon>
        <taxon>Actinomycetes</taxon>
        <taxon>Mycobacteriales</taxon>
        <taxon>Corynebacteriaceae</taxon>
        <taxon>Corynebacterium</taxon>
    </lineage>
</organism>
<accession>A0ABT1G0Y0</accession>
<evidence type="ECO:0000313" key="4">
    <source>
        <dbReference type="EMBL" id="MCP1387685.1"/>
    </source>
</evidence>
<keyword evidence="2" id="KW-0479">Metal-binding</keyword>
<evidence type="ECO:0000313" key="5">
    <source>
        <dbReference type="Proteomes" id="UP001204000"/>
    </source>
</evidence>
<reference evidence="4" key="1">
    <citation type="submission" date="2022-05" db="EMBL/GenBank/DDBJ databases">
        <title>Corynebacterium sp. TA-R-1 sp. nov., isolated from human feces.</title>
        <authorList>
            <person name="Shamsuzzaman M."/>
            <person name="Dahal R.H."/>
        </authorList>
    </citation>
    <scope>NUCLEOTIDE SEQUENCE</scope>
    <source>
        <strain evidence="4">TA-R-1</strain>
    </source>
</reference>
<dbReference type="EMBL" id="JAMFTQ010000005">
    <property type="protein sequence ID" value="MCP1387685.1"/>
    <property type="molecule type" value="Genomic_DNA"/>
</dbReference>
<dbReference type="InterPro" id="IPR002051">
    <property type="entry name" value="Haem_Oase"/>
</dbReference>
<dbReference type="PANTHER" id="PTHR10720:SF0">
    <property type="entry name" value="HEME OXYGENASE"/>
    <property type="match status" value="1"/>
</dbReference>
<dbReference type="InterPro" id="IPR016053">
    <property type="entry name" value="Haem_Oase-like"/>
</dbReference>
<dbReference type="RefSeq" id="WP_253577418.1">
    <property type="nucleotide sequence ID" value="NZ_JAMFTQ010000005.1"/>
</dbReference>
<dbReference type="PANTHER" id="PTHR10720">
    <property type="entry name" value="HEME OXYGENASE"/>
    <property type="match status" value="1"/>
</dbReference>
<protein>
    <submittedName>
        <fullName evidence="4">Biliverdin-producing heme oxygenase</fullName>
    </submittedName>
</protein>
<dbReference type="PRINTS" id="PR00088">
    <property type="entry name" value="HAEMOXYGNASE"/>
</dbReference>
<dbReference type="Pfam" id="PF01126">
    <property type="entry name" value="Heme_oxygenase"/>
    <property type="match status" value="1"/>
</dbReference>
<proteinExistence type="predicted"/>
<keyword evidence="5" id="KW-1185">Reference proteome</keyword>
<dbReference type="CDD" id="cd19165">
    <property type="entry name" value="HemeO"/>
    <property type="match status" value="1"/>
</dbReference>